<dbReference type="Gene3D" id="2.70.70.10">
    <property type="entry name" value="Glucose Permease (Domain IIA)"/>
    <property type="match status" value="1"/>
</dbReference>
<protein>
    <recommendedName>
        <fullName evidence="1">M23ase beta-sheet core domain-containing protein</fullName>
    </recommendedName>
</protein>
<evidence type="ECO:0000313" key="3">
    <source>
        <dbReference type="Proteomes" id="UP000076486"/>
    </source>
</evidence>
<dbReference type="SUPFAM" id="SSF51261">
    <property type="entry name" value="Duplicated hybrid motif"/>
    <property type="match status" value="1"/>
</dbReference>
<dbReference type="PANTHER" id="PTHR21666">
    <property type="entry name" value="PEPTIDASE-RELATED"/>
    <property type="match status" value="1"/>
</dbReference>
<dbReference type="InterPro" id="IPR011055">
    <property type="entry name" value="Dup_hybrid_motif"/>
</dbReference>
<name>A0A162BIF6_9GAMM</name>
<dbReference type="AlphaFoldDB" id="A0A162BIF6"/>
<accession>A0A162BIF6</accession>
<dbReference type="Pfam" id="PF01551">
    <property type="entry name" value="Peptidase_M23"/>
    <property type="match status" value="1"/>
</dbReference>
<dbReference type="InterPro" id="IPR050570">
    <property type="entry name" value="Cell_wall_metabolism_enzyme"/>
</dbReference>
<dbReference type="CDD" id="cd12797">
    <property type="entry name" value="M23_peptidase"/>
    <property type="match status" value="1"/>
</dbReference>
<dbReference type="RefSeq" id="WP_231099572.1">
    <property type="nucleotide sequence ID" value="NZ_AUYC01000032.1"/>
</dbReference>
<reference evidence="2 3" key="1">
    <citation type="submission" date="2013-07" db="EMBL/GenBank/DDBJ databases">
        <title>Comparative Genomic and Metabolomic Analysis of Twelve Strains of Pseudoalteromonas luteoviolacea.</title>
        <authorList>
            <person name="Vynne N.G."/>
            <person name="Mansson M."/>
            <person name="Gram L."/>
        </authorList>
    </citation>
    <scope>NUCLEOTIDE SEQUENCE [LARGE SCALE GENOMIC DNA]</scope>
    <source>
        <strain evidence="2 3">CPMOR-1</strain>
    </source>
</reference>
<proteinExistence type="predicted"/>
<dbReference type="PATRIC" id="fig|1365248.3.peg.2979"/>
<dbReference type="Proteomes" id="UP000076486">
    <property type="component" value="Unassembled WGS sequence"/>
</dbReference>
<organism evidence="2 3">
    <name type="scientific">Pseudoalteromonas luteoviolacea CPMOR-1</name>
    <dbReference type="NCBI Taxonomy" id="1365248"/>
    <lineage>
        <taxon>Bacteria</taxon>
        <taxon>Pseudomonadati</taxon>
        <taxon>Pseudomonadota</taxon>
        <taxon>Gammaproteobacteria</taxon>
        <taxon>Alteromonadales</taxon>
        <taxon>Pseudoalteromonadaceae</taxon>
        <taxon>Pseudoalteromonas</taxon>
    </lineage>
</organism>
<dbReference type="GO" id="GO:0004222">
    <property type="term" value="F:metalloendopeptidase activity"/>
    <property type="evidence" value="ECO:0007669"/>
    <property type="project" value="TreeGrafter"/>
</dbReference>
<comment type="caution">
    <text evidence="2">The sequence shown here is derived from an EMBL/GenBank/DDBJ whole genome shotgun (WGS) entry which is preliminary data.</text>
</comment>
<evidence type="ECO:0000259" key="1">
    <source>
        <dbReference type="Pfam" id="PF01551"/>
    </source>
</evidence>
<dbReference type="EMBL" id="AUYC01000032">
    <property type="protein sequence ID" value="KZN62453.1"/>
    <property type="molecule type" value="Genomic_DNA"/>
</dbReference>
<feature type="domain" description="M23ase beta-sheet core" evidence="1">
    <location>
        <begin position="52"/>
        <end position="139"/>
    </location>
</feature>
<dbReference type="PANTHER" id="PTHR21666:SF268">
    <property type="entry name" value="PEPTIDASE M23 DOMAIN-CONTAINING PROTEIN"/>
    <property type="match status" value="1"/>
</dbReference>
<gene>
    <name evidence="2" type="ORF">N473_19560</name>
</gene>
<sequence length="170" mass="19042">MRYLKYLLFVVTFIILIGLLLPEKLDIPVRGASVHDWHQETFWYEPWGSSGVHKGIDIFGKKGIDVLSASDGVVLFSGQFNKGGKVMIVLGPKWRVHYYAHLESVITHSGQWLSSGQPIGTLGDTGNAKGKPAHVHYSILSLIPLPWLVTLETQGWKKMFYLDPSKVLVE</sequence>
<evidence type="ECO:0000313" key="2">
    <source>
        <dbReference type="EMBL" id="KZN62453.1"/>
    </source>
</evidence>
<dbReference type="InterPro" id="IPR016047">
    <property type="entry name" value="M23ase_b-sheet_dom"/>
</dbReference>